<accession>A0A0Q2Q8E0</accession>
<name>A0A0Q2Q8E0_MYCGO</name>
<comment type="caution">
    <text evidence="1">The sequence shown here is derived from an EMBL/GenBank/DDBJ whole genome shotgun (WGS) entry which is preliminary data.</text>
</comment>
<evidence type="ECO:0000313" key="1">
    <source>
        <dbReference type="EMBL" id="KQH76197.1"/>
    </source>
</evidence>
<sequence>MKAHHAMRRLRSMLCSLSRFDGTLGEPYSWERLDHNGNQFLGGRLIEFDYLTGFWRQFAEV</sequence>
<evidence type="ECO:0000313" key="2">
    <source>
        <dbReference type="Proteomes" id="UP000051677"/>
    </source>
</evidence>
<dbReference type="AlphaFoldDB" id="A0A0Q2Q8E0"/>
<organism evidence="1 2">
    <name type="scientific">Mycobacterium gordonae</name>
    <dbReference type="NCBI Taxonomy" id="1778"/>
    <lineage>
        <taxon>Bacteria</taxon>
        <taxon>Bacillati</taxon>
        <taxon>Actinomycetota</taxon>
        <taxon>Actinomycetes</taxon>
        <taxon>Mycobacteriales</taxon>
        <taxon>Mycobacteriaceae</taxon>
        <taxon>Mycobacterium</taxon>
    </lineage>
</organism>
<gene>
    <name evidence="1" type="ORF">AO501_23270</name>
</gene>
<reference evidence="1 2" key="1">
    <citation type="submission" date="2015-10" db="EMBL/GenBank/DDBJ databases">
        <title>Mycobacterium gordonae draft genome assembly.</title>
        <authorList>
            <person name="Ustinova V."/>
            <person name="Smirnova T."/>
            <person name="Blagodatskikh K."/>
            <person name="Varlamov D."/>
            <person name="Larionova E."/>
            <person name="Chernousova L."/>
        </authorList>
    </citation>
    <scope>NUCLEOTIDE SEQUENCE [LARGE SCALE GENOMIC DNA]</scope>
    <source>
        <strain evidence="1 2">CTRI 14-8773</strain>
    </source>
</reference>
<proteinExistence type="predicted"/>
<dbReference type="Proteomes" id="UP000051677">
    <property type="component" value="Unassembled WGS sequence"/>
</dbReference>
<protein>
    <submittedName>
        <fullName evidence="1">Uncharacterized protein</fullName>
    </submittedName>
</protein>
<dbReference type="EMBL" id="LKTM01000357">
    <property type="protein sequence ID" value="KQH76197.1"/>
    <property type="molecule type" value="Genomic_DNA"/>
</dbReference>